<evidence type="ECO:0000313" key="7">
    <source>
        <dbReference type="Proteomes" id="UP000249633"/>
    </source>
</evidence>
<dbReference type="AlphaFoldDB" id="A0A2W5FMA0"/>
<dbReference type="Pfam" id="PF03466">
    <property type="entry name" value="LysR_substrate"/>
    <property type="match status" value="1"/>
</dbReference>
<protein>
    <submittedName>
        <fullName evidence="6">LysR family transcriptional regulator</fullName>
    </submittedName>
</protein>
<organism evidence="6 7">
    <name type="scientific">Roseateles depolymerans</name>
    <dbReference type="NCBI Taxonomy" id="76731"/>
    <lineage>
        <taxon>Bacteria</taxon>
        <taxon>Pseudomonadati</taxon>
        <taxon>Pseudomonadota</taxon>
        <taxon>Betaproteobacteria</taxon>
        <taxon>Burkholderiales</taxon>
        <taxon>Sphaerotilaceae</taxon>
        <taxon>Roseateles</taxon>
    </lineage>
</organism>
<dbReference type="Proteomes" id="UP000249633">
    <property type="component" value="Unassembled WGS sequence"/>
</dbReference>
<evidence type="ECO:0000313" key="6">
    <source>
        <dbReference type="EMBL" id="PZP30649.1"/>
    </source>
</evidence>
<comment type="caution">
    <text evidence="6">The sequence shown here is derived from an EMBL/GenBank/DDBJ whole genome shotgun (WGS) entry which is preliminary data.</text>
</comment>
<dbReference type="InterPro" id="IPR000847">
    <property type="entry name" value="LysR_HTH_N"/>
</dbReference>
<dbReference type="PANTHER" id="PTHR30537:SF3">
    <property type="entry name" value="TRANSCRIPTIONAL REGULATORY PROTEIN"/>
    <property type="match status" value="1"/>
</dbReference>
<dbReference type="Pfam" id="PF00126">
    <property type="entry name" value="HTH_1"/>
    <property type="match status" value="1"/>
</dbReference>
<dbReference type="PANTHER" id="PTHR30537">
    <property type="entry name" value="HTH-TYPE TRANSCRIPTIONAL REGULATOR"/>
    <property type="match status" value="1"/>
</dbReference>
<dbReference type="InterPro" id="IPR036388">
    <property type="entry name" value="WH-like_DNA-bd_sf"/>
</dbReference>
<comment type="similarity">
    <text evidence="1">Belongs to the LysR transcriptional regulatory family.</text>
</comment>
<keyword evidence="3" id="KW-0238">DNA-binding</keyword>
<keyword evidence="4" id="KW-0804">Transcription</keyword>
<dbReference type="Gene3D" id="1.10.10.10">
    <property type="entry name" value="Winged helix-like DNA-binding domain superfamily/Winged helix DNA-binding domain"/>
    <property type="match status" value="1"/>
</dbReference>
<dbReference type="InterPro" id="IPR058163">
    <property type="entry name" value="LysR-type_TF_proteobact-type"/>
</dbReference>
<dbReference type="GO" id="GO:0006351">
    <property type="term" value="P:DNA-templated transcription"/>
    <property type="evidence" value="ECO:0007669"/>
    <property type="project" value="TreeGrafter"/>
</dbReference>
<evidence type="ECO:0000256" key="2">
    <source>
        <dbReference type="ARBA" id="ARBA00023015"/>
    </source>
</evidence>
<evidence type="ECO:0000256" key="3">
    <source>
        <dbReference type="ARBA" id="ARBA00023125"/>
    </source>
</evidence>
<sequence>MNGPAWDDLRVFLSIARAGSLGGAGRQLGVSQPTMGRRLRVLEAAVGRSLFHRGPEGFALTEDGAQVLAHAERMEEEALAFERRLAGRSATLQGRLRVASSDWFGVHVLTPLCARFAQQHPQVQVELLTDARLFTLARREADLAFRIRPFDEPGVVQRRLKPLGYGLYARQDSPAAAPLPARGEGLAVITLDSGYRDFPDAQWLRTTLPEARVVFASNSRDAQARMCCEGLGAAVLPDLLAAAHPQLQRLQPPTEPPGREVWMGYHEDLRRTARLQALVQQVSGELGMRSDAAP</sequence>
<dbReference type="SUPFAM" id="SSF46785">
    <property type="entry name" value="Winged helix' DNA-binding domain"/>
    <property type="match status" value="1"/>
</dbReference>
<gene>
    <name evidence="6" type="ORF">DI603_14060</name>
</gene>
<feature type="domain" description="HTH lysR-type" evidence="5">
    <location>
        <begin position="1"/>
        <end position="61"/>
    </location>
</feature>
<dbReference type="GO" id="GO:0003700">
    <property type="term" value="F:DNA-binding transcription factor activity"/>
    <property type="evidence" value="ECO:0007669"/>
    <property type="project" value="InterPro"/>
</dbReference>
<evidence type="ECO:0000259" key="5">
    <source>
        <dbReference type="PROSITE" id="PS50931"/>
    </source>
</evidence>
<dbReference type="EMBL" id="QFOD01000013">
    <property type="protein sequence ID" value="PZP30649.1"/>
    <property type="molecule type" value="Genomic_DNA"/>
</dbReference>
<reference evidence="6 7" key="1">
    <citation type="submission" date="2017-08" db="EMBL/GenBank/DDBJ databases">
        <title>Infants hospitalized years apart are colonized by the same room-sourced microbial strains.</title>
        <authorList>
            <person name="Brooks B."/>
            <person name="Olm M.R."/>
            <person name="Firek B.A."/>
            <person name="Baker R."/>
            <person name="Thomas B.C."/>
            <person name="Morowitz M.J."/>
            <person name="Banfield J.F."/>
        </authorList>
    </citation>
    <scope>NUCLEOTIDE SEQUENCE [LARGE SCALE GENOMIC DNA]</scope>
    <source>
        <strain evidence="6">S2_012_000_R2_81</strain>
    </source>
</reference>
<evidence type="ECO:0000256" key="4">
    <source>
        <dbReference type="ARBA" id="ARBA00023163"/>
    </source>
</evidence>
<dbReference type="PROSITE" id="PS50931">
    <property type="entry name" value="HTH_LYSR"/>
    <property type="match status" value="1"/>
</dbReference>
<dbReference type="InterPro" id="IPR036390">
    <property type="entry name" value="WH_DNA-bd_sf"/>
</dbReference>
<dbReference type="GO" id="GO:0043565">
    <property type="term" value="F:sequence-specific DNA binding"/>
    <property type="evidence" value="ECO:0007669"/>
    <property type="project" value="TreeGrafter"/>
</dbReference>
<dbReference type="Gene3D" id="3.40.190.290">
    <property type="match status" value="1"/>
</dbReference>
<name>A0A2W5FMA0_9BURK</name>
<accession>A0A2W5FMA0</accession>
<proteinExistence type="inferred from homology"/>
<dbReference type="InterPro" id="IPR005119">
    <property type="entry name" value="LysR_subst-bd"/>
</dbReference>
<keyword evidence="2" id="KW-0805">Transcription regulation</keyword>
<evidence type="ECO:0000256" key="1">
    <source>
        <dbReference type="ARBA" id="ARBA00009437"/>
    </source>
</evidence>
<dbReference type="SUPFAM" id="SSF53850">
    <property type="entry name" value="Periplasmic binding protein-like II"/>
    <property type="match status" value="1"/>
</dbReference>